<evidence type="ECO:0000313" key="2">
    <source>
        <dbReference type="Proteomes" id="UP000071778"/>
    </source>
</evidence>
<dbReference type="EMBL" id="CP013235">
    <property type="protein sequence ID" value="AMP11455.1"/>
    <property type="molecule type" value="Genomic_DNA"/>
</dbReference>
<evidence type="ECO:0000313" key="1">
    <source>
        <dbReference type="EMBL" id="AMP11455.1"/>
    </source>
</evidence>
<keyword evidence="2" id="KW-1185">Reference proteome</keyword>
<sequence>MAYMSACGIFKAIDRQIRSVIARHVSSEYWEHSGHGNEANKSSHLDGHSQILNGELLSMTASIDTSYHQKVSLVTSFC</sequence>
<dbReference type="Proteomes" id="UP000071778">
    <property type="component" value="Chromosome"/>
</dbReference>
<dbReference type="AlphaFoldDB" id="A0A127QNQ3"/>
<organism evidence="1 2">
    <name type="scientific">Collimonas arenae</name>
    <dbReference type="NCBI Taxonomy" id="279058"/>
    <lineage>
        <taxon>Bacteria</taxon>
        <taxon>Pseudomonadati</taxon>
        <taxon>Pseudomonadota</taxon>
        <taxon>Betaproteobacteria</taxon>
        <taxon>Burkholderiales</taxon>
        <taxon>Oxalobacteraceae</taxon>
        <taxon>Collimonas</taxon>
    </lineage>
</organism>
<name>A0A127QNQ3_9BURK</name>
<dbReference type="PATRIC" id="fig|279058.17.peg.4091"/>
<reference evidence="1 2" key="1">
    <citation type="submission" date="2015-11" db="EMBL/GenBank/DDBJ databases">
        <title>Exploring the genomic traits of fungus-feeding bacterial genus Collimonas.</title>
        <authorList>
            <person name="Song C."/>
            <person name="Schmidt R."/>
            <person name="de Jager V."/>
            <person name="Krzyzanowska D."/>
            <person name="Jongedijk E."/>
            <person name="Cankar K."/>
            <person name="Beekwilder J."/>
            <person name="van Veen A."/>
            <person name="de Boer W."/>
            <person name="van Veen J.A."/>
            <person name="Garbeva P."/>
        </authorList>
    </citation>
    <scope>NUCLEOTIDE SEQUENCE [LARGE SCALE GENOMIC DNA]</scope>
    <source>
        <strain evidence="1 2">Ter282</strain>
    </source>
</reference>
<protein>
    <submittedName>
        <fullName evidence="1">Uncharacterized protein</fullName>
    </submittedName>
</protein>
<proteinExistence type="predicted"/>
<gene>
    <name evidence="1" type="ORF">CAter282_3777</name>
</gene>
<accession>A0A127QNQ3</accession>